<dbReference type="EC" id="2.7.13.3" evidence="2"/>
<dbReference type="InterPro" id="IPR050482">
    <property type="entry name" value="Sensor_HK_TwoCompSys"/>
</dbReference>
<evidence type="ECO:0000256" key="4">
    <source>
        <dbReference type="ARBA" id="ARBA00022679"/>
    </source>
</evidence>
<keyword evidence="9" id="KW-0812">Transmembrane</keyword>
<evidence type="ECO:0000256" key="7">
    <source>
        <dbReference type="ARBA" id="ARBA00022840"/>
    </source>
</evidence>
<evidence type="ECO:0000256" key="9">
    <source>
        <dbReference type="SAM" id="Phobius"/>
    </source>
</evidence>
<name>A0A7W7FXY0_9PSEU</name>
<keyword evidence="3" id="KW-0597">Phosphoprotein</keyword>
<dbReference type="GO" id="GO:0005524">
    <property type="term" value="F:ATP binding"/>
    <property type="evidence" value="ECO:0007669"/>
    <property type="project" value="UniProtKB-KW"/>
</dbReference>
<dbReference type="RefSeq" id="WP_185008595.1">
    <property type="nucleotide sequence ID" value="NZ_BAAAUI010000063.1"/>
</dbReference>
<feature type="domain" description="Histidine kinase/HSP90-like ATPase" evidence="10">
    <location>
        <begin position="521"/>
        <end position="611"/>
    </location>
</feature>
<feature type="transmembrane region" description="Helical" evidence="9">
    <location>
        <begin position="20"/>
        <end position="46"/>
    </location>
</feature>
<dbReference type="AlphaFoldDB" id="A0A7W7FXY0"/>
<dbReference type="InterPro" id="IPR011712">
    <property type="entry name" value="Sig_transdc_His_kin_sub3_dim/P"/>
</dbReference>
<dbReference type="PANTHER" id="PTHR24421:SF10">
    <property type="entry name" value="NITRATE_NITRITE SENSOR PROTEIN NARQ"/>
    <property type="match status" value="1"/>
</dbReference>
<feature type="transmembrane region" description="Helical" evidence="9">
    <location>
        <begin position="357"/>
        <end position="378"/>
    </location>
</feature>
<comment type="catalytic activity">
    <reaction evidence="1">
        <text>ATP + protein L-histidine = ADP + protein N-phospho-L-histidine.</text>
        <dbReference type="EC" id="2.7.13.3"/>
    </reaction>
</comment>
<dbReference type="EMBL" id="JACHMH010000001">
    <property type="protein sequence ID" value="MBB4681772.1"/>
    <property type="molecule type" value="Genomic_DNA"/>
</dbReference>
<keyword evidence="12" id="KW-1185">Reference proteome</keyword>
<comment type="caution">
    <text evidence="11">The sequence shown here is derived from an EMBL/GenBank/DDBJ whole genome shotgun (WGS) entry which is preliminary data.</text>
</comment>
<evidence type="ECO:0000256" key="8">
    <source>
        <dbReference type="ARBA" id="ARBA00023012"/>
    </source>
</evidence>
<dbReference type="Gene3D" id="1.20.5.1930">
    <property type="match status" value="1"/>
</dbReference>
<feature type="transmembrane region" description="Helical" evidence="9">
    <location>
        <begin position="318"/>
        <end position="336"/>
    </location>
</feature>
<dbReference type="SUPFAM" id="SSF55874">
    <property type="entry name" value="ATPase domain of HSP90 chaperone/DNA topoisomerase II/histidine kinase"/>
    <property type="match status" value="1"/>
</dbReference>
<dbReference type="Proteomes" id="UP000533598">
    <property type="component" value="Unassembled WGS sequence"/>
</dbReference>
<feature type="transmembrane region" description="Helical" evidence="9">
    <location>
        <begin position="183"/>
        <end position="209"/>
    </location>
</feature>
<dbReference type="GO" id="GO:0046983">
    <property type="term" value="F:protein dimerization activity"/>
    <property type="evidence" value="ECO:0007669"/>
    <property type="project" value="InterPro"/>
</dbReference>
<evidence type="ECO:0000313" key="12">
    <source>
        <dbReference type="Proteomes" id="UP000533598"/>
    </source>
</evidence>
<evidence type="ECO:0000313" key="11">
    <source>
        <dbReference type="EMBL" id="MBB4681772.1"/>
    </source>
</evidence>
<evidence type="ECO:0000259" key="10">
    <source>
        <dbReference type="SMART" id="SM00387"/>
    </source>
</evidence>
<dbReference type="Pfam" id="PF07730">
    <property type="entry name" value="HisKA_3"/>
    <property type="match status" value="1"/>
</dbReference>
<evidence type="ECO:0000256" key="6">
    <source>
        <dbReference type="ARBA" id="ARBA00022777"/>
    </source>
</evidence>
<dbReference type="SMART" id="SM00387">
    <property type="entry name" value="HATPase_c"/>
    <property type="match status" value="1"/>
</dbReference>
<evidence type="ECO:0000256" key="1">
    <source>
        <dbReference type="ARBA" id="ARBA00000085"/>
    </source>
</evidence>
<feature type="transmembrane region" description="Helical" evidence="9">
    <location>
        <begin position="293"/>
        <end position="312"/>
    </location>
</feature>
<reference evidence="11 12" key="1">
    <citation type="submission" date="2020-08" db="EMBL/GenBank/DDBJ databases">
        <title>Sequencing the genomes of 1000 actinobacteria strains.</title>
        <authorList>
            <person name="Klenk H.-P."/>
        </authorList>
    </citation>
    <scope>NUCLEOTIDE SEQUENCE [LARGE SCALE GENOMIC DNA]</scope>
    <source>
        <strain evidence="11 12">DSM 44230</strain>
    </source>
</reference>
<evidence type="ECO:0000256" key="5">
    <source>
        <dbReference type="ARBA" id="ARBA00022741"/>
    </source>
</evidence>
<dbReference type="InterPro" id="IPR036890">
    <property type="entry name" value="HATPase_C_sf"/>
</dbReference>
<dbReference type="PANTHER" id="PTHR24421">
    <property type="entry name" value="NITRATE/NITRITE SENSOR PROTEIN NARX-RELATED"/>
    <property type="match status" value="1"/>
</dbReference>
<dbReference type="InterPro" id="IPR003594">
    <property type="entry name" value="HATPase_dom"/>
</dbReference>
<keyword evidence="4" id="KW-0808">Transferase</keyword>
<organism evidence="11 12">
    <name type="scientific">Crossiella cryophila</name>
    <dbReference type="NCBI Taxonomy" id="43355"/>
    <lineage>
        <taxon>Bacteria</taxon>
        <taxon>Bacillati</taxon>
        <taxon>Actinomycetota</taxon>
        <taxon>Actinomycetes</taxon>
        <taxon>Pseudonocardiales</taxon>
        <taxon>Pseudonocardiaceae</taxon>
        <taxon>Crossiella</taxon>
    </lineage>
</organism>
<dbReference type="Gene3D" id="3.30.565.10">
    <property type="entry name" value="Histidine kinase-like ATPase, C-terminal domain"/>
    <property type="match status" value="1"/>
</dbReference>
<dbReference type="CDD" id="cd16917">
    <property type="entry name" value="HATPase_UhpB-NarQ-NarX-like"/>
    <property type="match status" value="1"/>
</dbReference>
<feature type="transmembrane region" description="Helical" evidence="9">
    <location>
        <begin position="123"/>
        <end position="142"/>
    </location>
</feature>
<keyword evidence="9" id="KW-0472">Membrane</keyword>
<keyword evidence="6 11" id="KW-0418">Kinase</keyword>
<accession>A0A7W7FXY0</accession>
<sequence>MGREYVTALGRALRLLGLAVAGLAVLLFGLMCFLPAMAGLIFYYGWGLRNCRPFLNRVRAVVGQWSGTEIAPPYRPRPPLPERDADGLYRLGDSLYRSRRRLVFQHNLAWVSDDPATWRDLRWLLINPVLAPLTALATVLVGPRALRVYSWWTARTLGVHRPSGQNRFLRWLIHGWELSWRGFLLGLLALVGLPILVANLLGFLVYHVLGMWQFWWPPLVEYTRQFVELHRRLLRDWVGIEIPDPYLPAPLPPLPESDGKFRFNNQFFSTPQPVRRMRRYVWVMTDRASWRDLLWLLVNGILAPVLVILPPLVAAGAFLLGVWLPVIISPIVSLFMGREMLPTMYGWMPLDPVPTTLFRTLGPLIGLPLSVFAVYAGVRLVTVYGRWCALLLAPTRAALLAQRVRRLTESRTEAVDGQAAELRRIERDLHDGAQARLVALGLSLGTAKALVDTDPARAKEMLDQALASSSAALTELRELVAGIHPPVLAERGLADALRSVALDAALPVRLTGSLPGRFAPPVESAAYFAVCELMTNAIRHAGADTVVVHLVYSADTLRISVVDNGCGGADPAGGSGLRGIRRRLGAFDGQLILDSPPGGPTTVSLEIPCALSSPRTSTSSETA</sequence>
<evidence type="ECO:0000256" key="2">
    <source>
        <dbReference type="ARBA" id="ARBA00012438"/>
    </source>
</evidence>
<proteinExistence type="predicted"/>
<keyword evidence="8" id="KW-0902">Two-component regulatory system</keyword>
<dbReference type="GO" id="GO:0016020">
    <property type="term" value="C:membrane"/>
    <property type="evidence" value="ECO:0007669"/>
    <property type="project" value="InterPro"/>
</dbReference>
<dbReference type="Pfam" id="PF02518">
    <property type="entry name" value="HATPase_c"/>
    <property type="match status" value="1"/>
</dbReference>
<gene>
    <name evidence="11" type="ORF">HNR67_007890</name>
</gene>
<keyword evidence="9" id="KW-1133">Transmembrane helix</keyword>
<dbReference type="GO" id="GO:0000155">
    <property type="term" value="F:phosphorelay sensor kinase activity"/>
    <property type="evidence" value="ECO:0007669"/>
    <property type="project" value="InterPro"/>
</dbReference>
<protein>
    <recommendedName>
        <fullName evidence="2">histidine kinase</fullName>
        <ecNumber evidence="2">2.7.13.3</ecNumber>
    </recommendedName>
</protein>
<keyword evidence="7" id="KW-0067">ATP-binding</keyword>
<keyword evidence="5" id="KW-0547">Nucleotide-binding</keyword>
<evidence type="ECO:0000256" key="3">
    <source>
        <dbReference type="ARBA" id="ARBA00022553"/>
    </source>
</evidence>